<keyword evidence="3" id="KW-1185">Reference proteome</keyword>
<dbReference type="GO" id="GO:0030151">
    <property type="term" value="F:molybdenum ion binding"/>
    <property type="evidence" value="ECO:0007669"/>
    <property type="project" value="InterPro"/>
</dbReference>
<gene>
    <name evidence="2" type="ORF">FS935_21410</name>
</gene>
<dbReference type="Pfam" id="PF03475">
    <property type="entry name" value="YiiM_3-alpha"/>
    <property type="match status" value="1"/>
</dbReference>
<dbReference type="Proteomes" id="UP000321363">
    <property type="component" value="Unassembled WGS sequence"/>
</dbReference>
<dbReference type="InterPro" id="IPR052353">
    <property type="entry name" value="Benzoxazolinone_Detox_Enz"/>
</dbReference>
<organism evidence="2 3">
    <name type="scientific">Metabacillus litoralis</name>
    <dbReference type="NCBI Taxonomy" id="152268"/>
    <lineage>
        <taxon>Bacteria</taxon>
        <taxon>Bacillati</taxon>
        <taxon>Bacillota</taxon>
        <taxon>Bacilli</taxon>
        <taxon>Bacillales</taxon>
        <taxon>Bacillaceae</taxon>
        <taxon>Metabacillus</taxon>
    </lineage>
</organism>
<dbReference type="InterPro" id="IPR005163">
    <property type="entry name" value="Tri_helical_YiiM-like"/>
</dbReference>
<dbReference type="InterPro" id="IPR011037">
    <property type="entry name" value="Pyrv_Knase-like_insert_dom_sf"/>
</dbReference>
<dbReference type="Gene3D" id="2.40.33.20">
    <property type="entry name" value="PK beta-barrel domain-like"/>
    <property type="match status" value="1"/>
</dbReference>
<feature type="domain" description="MOSC" evidence="1">
    <location>
        <begin position="32"/>
        <end position="165"/>
    </location>
</feature>
<dbReference type="GO" id="GO:0030170">
    <property type="term" value="F:pyridoxal phosphate binding"/>
    <property type="evidence" value="ECO:0007669"/>
    <property type="project" value="InterPro"/>
</dbReference>
<dbReference type="Pfam" id="PF03473">
    <property type="entry name" value="MOSC"/>
    <property type="match status" value="1"/>
</dbReference>
<dbReference type="RefSeq" id="WP_146950682.1">
    <property type="nucleotide sequence ID" value="NZ_VOQF01000022.1"/>
</dbReference>
<reference evidence="2 3" key="1">
    <citation type="journal article" date="2005" name="Int. J. Syst. Evol. Microbiol.">
        <title>Bacillus litoralis sp. nov., isolated from a tidal flat of the Yellow Sea in Korea.</title>
        <authorList>
            <person name="Yoon J.H."/>
            <person name="Oh T.K."/>
        </authorList>
    </citation>
    <scope>NUCLEOTIDE SEQUENCE [LARGE SCALE GENOMIC DNA]</scope>
    <source>
        <strain evidence="2 3">SW-211</strain>
    </source>
</reference>
<comment type="caution">
    <text evidence="2">The sequence shown here is derived from an EMBL/GenBank/DDBJ whole genome shotgun (WGS) entry which is preliminary data.</text>
</comment>
<protein>
    <submittedName>
        <fullName evidence="2">MOSC domain-containing protein</fullName>
    </submittedName>
</protein>
<dbReference type="InterPro" id="IPR005302">
    <property type="entry name" value="MoCF_Sase_C"/>
</dbReference>
<dbReference type="AlphaFoldDB" id="A0A5C6VDV4"/>
<proteinExistence type="predicted"/>
<evidence type="ECO:0000313" key="2">
    <source>
        <dbReference type="EMBL" id="TXC81905.1"/>
    </source>
</evidence>
<name>A0A5C6VDV4_9BACI</name>
<dbReference type="PANTHER" id="PTHR30212:SF2">
    <property type="entry name" value="PROTEIN YIIM"/>
    <property type="match status" value="1"/>
</dbReference>
<dbReference type="GO" id="GO:0003824">
    <property type="term" value="F:catalytic activity"/>
    <property type="evidence" value="ECO:0007669"/>
    <property type="project" value="InterPro"/>
</dbReference>
<sequence length="217" mass="25150">MLNNSYQIKSLNIGKPQKIETQNNVFISSVGRNKVSKAFLTTRGFEDDSVEYKFHGGPERAVLFYCFEHYEKWENEYNKKFKIPGFGENITVSNLSEANVKIGDIYEIGEAIVQITQPRIPCDNLSKYNEEKTLLKRLVDTGFTGFLASVIKEGWIEDNSTITLKESPKESNTVLEANDIFFHDKHNKERIEYLLQIPALAEEWREYLIKRLEKLAK</sequence>
<dbReference type="EMBL" id="VOQF01000022">
    <property type="protein sequence ID" value="TXC81905.1"/>
    <property type="molecule type" value="Genomic_DNA"/>
</dbReference>
<evidence type="ECO:0000259" key="1">
    <source>
        <dbReference type="PROSITE" id="PS51340"/>
    </source>
</evidence>
<accession>A0A5C6VDV4</accession>
<dbReference type="OrthoDB" id="9786134at2"/>
<dbReference type="PANTHER" id="PTHR30212">
    <property type="entry name" value="PROTEIN YIIM"/>
    <property type="match status" value="1"/>
</dbReference>
<dbReference type="PROSITE" id="PS51340">
    <property type="entry name" value="MOSC"/>
    <property type="match status" value="1"/>
</dbReference>
<dbReference type="SUPFAM" id="SSF50800">
    <property type="entry name" value="PK beta-barrel domain-like"/>
    <property type="match status" value="1"/>
</dbReference>
<evidence type="ECO:0000313" key="3">
    <source>
        <dbReference type="Proteomes" id="UP000321363"/>
    </source>
</evidence>